<keyword evidence="4" id="KW-0560">Oxidoreductase</keyword>
<organism evidence="6 7">
    <name type="scientific">Bosea minatitlanensis</name>
    <dbReference type="NCBI Taxonomy" id="128782"/>
    <lineage>
        <taxon>Bacteria</taxon>
        <taxon>Pseudomonadati</taxon>
        <taxon>Pseudomonadota</taxon>
        <taxon>Alphaproteobacteria</taxon>
        <taxon>Hyphomicrobiales</taxon>
        <taxon>Boseaceae</taxon>
        <taxon>Bosea</taxon>
    </lineage>
</organism>
<dbReference type="InterPro" id="IPR036188">
    <property type="entry name" value="FAD/NAD-bd_sf"/>
</dbReference>
<dbReference type="InterPro" id="IPR006076">
    <property type="entry name" value="FAD-dep_OxRdtase"/>
</dbReference>
<dbReference type="PANTHER" id="PTHR10961">
    <property type="entry name" value="PEROXISOMAL SARCOSINE OXIDASE"/>
    <property type="match status" value="1"/>
</dbReference>
<protein>
    <submittedName>
        <fullName evidence="6">FAD-dependent oxidoreductase</fullName>
    </submittedName>
</protein>
<dbReference type="SUPFAM" id="SSF54373">
    <property type="entry name" value="FAD-linked reductases, C-terminal domain"/>
    <property type="match status" value="1"/>
</dbReference>
<dbReference type="PANTHER" id="PTHR10961:SF7">
    <property type="entry name" value="FAD DEPENDENT OXIDOREDUCTASE DOMAIN-CONTAINING PROTEIN"/>
    <property type="match status" value="1"/>
</dbReference>
<evidence type="ECO:0000313" key="6">
    <source>
        <dbReference type="EMBL" id="MFC5294966.1"/>
    </source>
</evidence>
<comment type="caution">
    <text evidence="6">The sequence shown here is derived from an EMBL/GenBank/DDBJ whole genome shotgun (WGS) entry which is preliminary data.</text>
</comment>
<evidence type="ECO:0000256" key="2">
    <source>
        <dbReference type="ARBA" id="ARBA00022630"/>
    </source>
</evidence>
<feature type="domain" description="FAD dependent oxidoreductase" evidence="5">
    <location>
        <begin position="23"/>
        <end position="199"/>
    </location>
</feature>
<reference evidence="7" key="1">
    <citation type="journal article" date="2019" name="Int. J. Syst. Evol. Microbiol.">
        <title>The Global Catalogue of Microorganisms (GCM) 10K type strain sequencing project: providing services to taxonomists for standard genome sequencing and annotation.</title>
        <authorList>
            <consortium name="The Broad Institute Genomics Platform"/>
            <consortium name="The Broad Institute Genome Sequencing Center for Infectious Disease"/>
            <person name="Wu L."/>
            <person name="Ma J."/>
        </authorList>
    </citation>
    <scope>NUCLEOTIDE SEQUENCE [LARGE SCALE GENOMIC DNA]</scope>
    <source>
        <strain evidence="7">CGMCC 1.15643</strain>
    </source>
</reference>
<dbReference type="Gene3D" id="3.50.50.60">
    <property type="entry name" value="FAD/NAD(P)-binding domain"/>
    <property type="match status" value="1"/>
</dbReference>
<dbReference type="InterPro" id="IPR045170">
    <property type="entry name" value="MTOX"/>
</dbReference>
<keyword evidence="3" id="KW-0274">FAD</keyword>
<dbReference type="EMBL" id="JBHSLI010000007">
    <property type="protein sequence ID" value="MFC5294966.1"/>
    <property type="molecule type" value="Genomic_DNA"/>
</dbReference>
<keyword evidence="2" id="KW-0285">Flavoprotein</keyword>
<keyword evidence="7" id="KW-1185">Reference proteome</keyword>
<comment type="cofactor">
    <cofactor evidence="1">
        <name>FAD</name>
        <dbReference type="ChEBI" id="CHEBI:57692"/>
    </cofactor>
</comment>
<evidence type="ECO:0000259" key="5">
    <source>
        <dbReference type="Pfam" id="PF01266"/>
    </source>
</evidence>
<accession>A0ABW0F8Y4</accession>
<gene>
    <name evidence="6" type="ORF">ACFPK2_18400</name>
</gene>
<proteinExistence type="predicted"/>
<sequence length="227" mass="24412">MTSQRNSFAALETRIGAIIPHDDHVELRTDGETIRAGRVVVSAGAWAATLLGHEFASLLRPTREILHWYGLAPGAPGAWADAPAFIWATGARQGFYGFPAFDGEVKAAHGEKSVFVNPDTFDRSSDEAESRTFYGRAIQGRLNGLRGEVSRHRTCLYTVSPDGGFVIDAWPQSERVLVVSPCSGHGFKHSAAIGEAVSQHVLDGASRIDLSPFRLGRFRASAGSHAG</sequence>
<name>A0ABW0F8Y4_9HYPH</name>
<dbReference type="Proteomes" id="UP001595976">
    <property type="component" value="Unassembled WGS sequence"/>
</dbReference>
<evidence type="ECO:0000256" key="4">
    <source>
        <dbReference type="ARBA" id="ARBA00023002"/>
    </source>
</evidence>
<evidence type="ECO:0000313" key="7">
    <source>
        <dbReference type="Proteomes" id="UP001595976"/>
    </source>
</evidence>
<dbReference type="SUPFAM" id="SSF51905">
    <property type="entry name" value="FAD/NAD(P)-binding domain"/>
    <property type="match status" value="1"/>
</dbReference>
<dbReference type="RefSeq" id="WP_260348068.1">
    <property type="nucleotide sequence ID" value="NZ_JAOAOS010000003.1"/>
</dbReference>
<dbReference type="Pfam" id="PF01266">
    <property type="entry name" value="DAO"/>
    <property type="match status" value="1"/>
</dbReference>
<evidence type="ECO:0000256" key="3">
    <source>
        <dbReference type="ARBA" id="ARBA00022827"/>
    </source>
</evidence>
<evidence type="ECO:0000256" key="1">
    <source>
        <dbReference type="ARBA" id="ARBA00001974"/>
    </source>
</evidence>
<dbReference type="Gene3D" id="3.30.9.10">
    <property type="entry name" value="D-Amino Acid Oxidase, subunit A, domain 2"/>
    <property type="match status" value="1"/>
</dbReference>